<dbReference type="InterPro" id="IPR050416">
    <property type="entry name" value="FAD-linked_Oxidoreductase"/>
</dbReference>
<dbReference type="PROSITE" id="PS51387">
    <property type="entry name" value="FAD_PCMH"/>
    <property type="match status" value="1"/>
</dbReference>
<proteinExistence type="inferred from homology"/>
<evidence type="ECO:0000313" key="8">
    <source>
        <dbReference type="EMBL" id="KAJ5365195.1"/>
    </source>
</evidence>
<dbReference type="GO" id="GO:0071949">
    <property type="term" value="F:FAD binding"/>
    <property type="evidence" value="ECO:0007669"/>
    <property type="project" value="InterPro"/>
</dbReference>
<dbReference type="GeneID" id="81464994"/>
<comment type="similarity">
    <text evidence="1">Belongs to the oxygen-dependent FAD-linked oxidoreductase family.</text>
</comment>
<dbReference type="Pfam" id="PF01565">
    <property type="entry name" value="FAD_binding_4"/>
    <property type="match status" value="1"/>
</dbReference>
<feature type="domain" description="FAD-binding PCMH-type" evidence="7">
    <location>
        <begin position="63"/>
        <end position="234"/>
    </location>
</feature>
<keyword evidence="4" id="KW-0274">FAD</keyword>
<protein>
    <submittedName>
        <fullName evidence="8">FAD binding domain protein</fullName>
    </submittedName>
</protein>
<evidence type="ECO:0000313" key="9">
    <source>
        <dbReference type="Proteomes" id="UP001147752"/>
    </source>
</evidence>
<gene>
    <name evidence="8" type="ORF">N7517_008081</name>
</gene>
<dbReference type="PANTHER" id="PTHR42973">
    <property type="entry name" value="BINDING OXIDOREDUCTASE, PUTATIVE (AFU_ORTHOLOGUE AFUA_1G17690)-RELATED"/>
    <property type="match status" value="1"/>
</dbReference>
<keyword evidence="2" id="KW-0285">Flavoprotein</keyword>
<evidence type="ECO:0000256" key="3">
    <source>
        <dbReference type="ARBA" id="ARBA00022729"/>
    </source>
</evidence>
<name>A0A9W9RRS2_9EURO</name>
<dbReference type="Gene3D" id="3.40.462.20">
    <property type="match status" value="1"/>
</dbReference>
<evidence type="ECO:0000256" key="6">
    <source>
        <dbReference type="SAM" id="SignalP"/>
    </source>
</evidence>
<reference evidence="8" key="1">
    <citation type="submission" date="2022-12" db="EMBL/GenBank/DDBJ databases">
        <authorList>
            <person name="Petersen C."/>
        </authorList>
    </citation>
    <scope>NUCLEOTIDE SEQUENCE</scope>
    <source>
        <strain evidence="8">IBT 3081</strain>
    </source>
</reference>
<comment type="caution">
    <text evidence="8">The sequence shown here is derived from an EMBL/GenBank/DDBJ whole genome shotgun (WGS) entry which is preliminary data.</text>
</comment>
<dbReference type="GO" id="GO:0016491">
    <property type="term" value="F:oxidoreductase activity"/>
    <property type="evidence" value="ECO:0007669"/>
    <property type="project" value="UniProtKB-KW"/>
</dbReference>
<feature type="signal peptide" evidence="6">
    <location>
        <begin position="1"/>
        <end position="22"/>
    </location>
</feature>
<keyword evidence="3 6" id="KW-0732">Signal</keyword>
<dbReference type="EMBL" id="JAPZBT010000003">
    <property type="protein sequence ID" value="KAJ5365195.1"/>
    <property type="molecule type" value="Genomic_DNA"/>
</dbReference>
<feature type="chain" id="PRO_5040800029" evidence="6">
    <location>
        <begin position="23"/>
        <end position="489"/>
    </location>
</feature>
<dbReference type="OrthoDB" id="415825at2759"/>
<dbReference type="InterPro" id="IPR016169">
    <property type="entry name" value="FAD-bd_PCMH_sub2"/>
</dbReference>
<dbReference type="Gene3D" id="3.30.465.10">
    <property type="match status" value="1"/>
</dbReference>
<dbReference type="Pfam" id="PF08031">
    <property type="entry name" value="BBE"/>
    <property type="match status" value="1"/>
</dbReference>
<evidence type="ECO:0000256" key="1">
    <source>
        <dbReference type="ARBA" id="ARBA00005466"/>
    </source>
</evidence>
<evidence type="ECO:0000259" key="7">
    <source>
        <dbReference type="PROSITE" id="PS51387"/>
    </source>
</evidence>
<accession>A0A9W9RRS2</accession>
<keyword evidence="9" id="KW-1185">Reference proteome</keyword>
<dbReference type="InterPro" id="IPR016166">
    <property type="entry name" value="FAD-bd_PCMH"/>
</dbReference>
<dbReference type="AlphaFoldDB" id="A0A9W9RRS2"/>
<dbReference type="InterPro" id="IPR012951">
    <property type="entry name" value="BBE"/>
</dbReference>
<evidence type="ECO:0000256" key="4">
    <source>
        <dbReference type="ARBA" id="ARBA00022827"/>
    </source>
</evidence>
<dbReference type="InterPro" id="IPR006094">
    <property type="entry name" value="Oxid_FAD_bind_N"/>
</dbReference>
<sequence>MQLEAMQISFGILLALTCLVTAEIQATTDIYKIFRPVLSSEAQIYLASESDVEHVVPRWSTYKEPSYIATIKPACEEDVQSIITAASSHGIPFFVTGGGHSVKIGFATVQNAVNIDMSNLKSIDLDLANNLVTVGSGVENGPVYDLLSSVGKETPLTDDRCINTVGPTLGGGLSALYGIHGLLLDSLVSVRLVTAFGDAITVSSTEHPDLFWAIRGAGFNFGAITSATYQLYDQTNHGTRIQADFKHSPQSNRSVIELFHSMDDEFPPELYTSLTFSYSRTLHQPSISSTLSFVGPPSAAQPWIDKFLAIDPIEASIKIIPWHQRDEPGEPLCARGDHYSVYDVGLRQTDPAVLESYLNHLTQFSASNIWFDSKMVMERHATDAVQAVPESERGVYPWRDTKYDVYLLAKTPTAEYDDAMNAFMQPVRQEFHDTMGFDTLHVYVNQAFGDEGPEAWYGAHNLPRLVALKQQWDPENKFGAGSPVPLSLD</sequence>
<dbReference type="InterPro" id="IPR036318">
    <property type="entry name" value="FAD-bd_PCMH-like_sf"/>
</dbReference>
<evidence type="ECO:0000256" key="5">
    <source>
        <dbReference type="ARBA" id="ARBA00023002"/>
    </source>
</evidence>
<dbReference type="RefSeq" id="XP_056576662.1">
    <property type="nucleotide sequence ID" value="XM_056725811.1"/>
</dbReference>
<dbReference type="PANTHER" id="PTHR42973:SF32">
    <property type="entry name" value="FAD-LINKED OXIDOREDUCTASE AFOF"/>
    <property type="match status" value="1"/>
</dbReference>
<keyword evidence="5" id="KW-0560">Oxidoreductase</keyword>
<dbReference type="Proteomes" id="UP001147752">
    <property type="component" value="Unassembled WGS sequence"/>
</dbReference>
<organism evidence="8 9">
    <name type="scientific">Penicillium concentricum</name>
    <dbReference type="NCBI Taxonomy" id="293559"/>
    <lineage>
        <taxon>Eukaryota</taxon>
        <taxon>Fungi</taxon>
        <taxon>Dikarya</taxon>
        <taxon>Ascomycota</taxon>
        <taxon>Pezizomycotina</taxon>
        <taxon>Eurotiomycetes</taxon>
        <taxon>Eurotiomycetidae</taxon>
        <taxon>Eurotiales</taxon>
        <taxon>Aspergillaceae</taxon>
        <taxon>Penicillium</taxon>
    </lineage>
</organism>
<reference evidence="8" key="2">
    <citation type="journal article" date="2023" name="IMA Fungus">
        <title>Comparative genomic study of the Penicillium genus elucidates a diverse pangenome and 15 lateral gene transfer events.</title>
        <authorList>
            <person name="Petersen C."/>
            <person name="Sorensen T."/>
            <person name="Nielsen M.R."/>
            <person name="Sondergaard T.E."/>
            <person name="Sorensen J.L."/>
            <person name="Fitzpatrick D.A."/>
            <person name="Frisvad J.C."/>
            <person name="Nielsen K.L."/>
        </authorList>
    </citation>
    <scope>NUCLEOTIDE SEQUENCE</scope>
    <source>
        <strain evidence="8">IBT 3081</strain>
    </source>
</reference>
<evidence type="ECO:0000256" key="2">
    <source>
        <dbReference type="ARBA" id="ARBA00022630"/>
    </source>
</evidence>
<dbReference type="SUPFAM" id="SSF56176">
    <property type="entry name" value="FAD-binding/transporter-associated domain-like"/>
    <property type="match status" value="1"/>
</dbReference>